<evidence type="ECO:0000313" key="2">
    <source>
        <dbReference type="EMBL" id="MBC3292072.1"/>
    </source>
</evidence>
<organism evidence="2">
    <name type="scientific">Pseudomonas tritici</name>
    <dbReference type="NCBI Taxonomy" id="2745518"/>
    <lineage>
        <taxon>Bacteria</taxon>
        <taxon>Pseudomonadati</taxon>
        <taxon>Pseudomonadota</taxon>
        <taxon>Gammaproteobacteria</taxon>
        <taxon>Pseudomonadales</taxon>
        <taxon>Pseudomonadaceae</taxon>
        <taxon>Pseudomonas</taxon>
    </lineage>
</organism>
<accession>A0A8H9YP08</accession>
<evidence type="ECO:0000256" key="1">
    <source>
        <dbReference type="SAM" id="Phobius"/>
    </source>
</evidence>
<protein>
    <submittedName>
        <fullName evidence="2">Uncharacterized protein</fullName>
    </submittedName>
</protein>
<gene>
    <name evidence="2" type="ORF">HU722_11125</name>
</gene>
<reference evidence="2" key="1">
    <citation type="journal article" date="2020" name="Microorganisms">
        <title>Reliable Identification of Environmental Pseudomonas Isolates Using the rpoD Gene.</title>
        <authorList>
            <consortium name="The Broad Institute Genome Sequencing Platform"/>
            <person name="Girard L."/>
            <person name="Lood C."/>
            <person name="Rokni-Zadeh H."/>
            <person name="van Noort V."/>
            <person name="Lavigne R."/>
            <person name="De Mot R."/>
        </authorList>
    </citation>
    <scope>NUCLEOTIDE SEQUENCE [LARGE SCALE GENOMIC DNA]</scope>
    <source>
        <strain evidence="2">SWRI145</strain>
    </source>
</reference>
<dbReference type="AlphaFoldDB" id="A0A8H9YP08"/>
<keyword evidence="1" id="KW-0472">Membrane</keyword>
<name>A0A8H9YP08_9PSED</name>
<comment type="caution">
    <text evidence="2">The sequence shown here is derived from an EMBL/GenBank/DDBJ whole genome shotgun (WGS) entry which is preliminary data.</text>
</comment>
<dbReference type="EMBL" id="JABWQF010000005">
    <property type="protein sequence ID" value="MBC3292072.1"/>
    <property type="molecule type" value="Genomic_DNA"/>
</dbReference>
<feature type="transmembrane region" description="Helical" evidence="1">
    <location>
        <begin position="60"/>
        <end position="86"/>
    </location>
</feature>
<proteinExistence type="predicted"/>
<keyword evidence="1" id="KW-1133">Transmembrane helix</keyword>
<sequence>MPEYFIFKKGSTVHARPAADIDAASALKEQGYEKQFEEIIASDEKSALARFASIKKEEKLTVHAFMTGPAIISLVLVIMVVIGFVFT</sequence>
<keyword evidence="1" id="KW-0812">Transmembrane</keyword>